<gene>
    <name evidence="2" type="ORF">BAUR920_01786</name>
</gene>
<protein>
    <recommendedName>
        <fullName evidence="4">Glycosyltransferase RgtA/B/C/D-like domain-containing protein</fullName>
    </recommendedName>
</protein>
<accession>A0A2H1J7E9</accession>
<feature type="transmembrane region" description="Helical" evidence="1">
    <location>
        <begin position="469"/>
        <end position="488"/>
    </location>
</feature>
<feature type="transmembrane region" description="Helical" evidence="1">
    <location>
        <begin position="169"/>
        <end position="185"/>
    </location>
</feature>
<dbReference type="Proteomes" id="UP000234289">
    <property type="component" value="Unassembled WGS sequence"/>
</dbReference>
<feature type="transmembrane region" description="Helical" evidence="1">
    <location>
        <begin position="247"/>
        <end position="266"/>
    </location>
</feature>
<organism evidence="2 3">
    <name type="scientific">Brevibacterium aurantiacum</name>
    <dbReference type="NCBI Taxonomy" id="273384"/>
    <lineage>
        <taxon>Bacteria</taxon>
        <taxon>Bacillati</taxon>
        <taxon>Actinomycetota</taxon>
        <taxon>Actinomycetes</taxon>
        <taxon>Micrococcales</taxon>
        <taxon>Brevibacteriaceae</taxon>
        <taxon>Brevibacterium</taxon>
    </lineage>
</organism>
<evidence type="ECO:0000313" key="3">
    <source>
        <dbReference type="Proteomes" id="UP000234289"/>
    </source>
</evidence>
<evidence type="ECO:0000313" key="2">
    <source>
        <dbReference type="EMBL" id="SMX83112.1"/>
    </source>
</evidence>
<dbReference type="AlphaFoldDB" id="A0A2H1J7E9"/>
<evidence type="ECO:0000256" key="1">
    <source>
        <dbReference type="SAM" id="Phobius"/>
    </source>
</evidence>
<feature type="transmembrane region" description="Helical" evidence="1">
    <location>
        <begin position="27"/>
        <end position="49"/>
    </location>
</feature>
<keyword evidence="1" id="KW-0472">Membrane</keyword>
<sequence length="538" mass="60446">MTEPKPRIFPVRPPLGPTFRRTAASRWVWDVVLALLSLAWSSVFLRLYYPGRMNVDIVNQYRQAVGEVPVTDWHPPAMSVVWRMLIDVTGQTGSLLVLQVGLLTLAAWLIGVMIHRVGAPRWVSLLGPGIMAAPWVLSQMTTLWKDTQMAVAMLLAVVLLTITRVVPKAWLLWIPAFVLLVYAVGVRKNAVFAVVPVAVYWGCFAALAWRRVRSRRDAAKRRNEGADDDMRTEAEELAAPARPLRRMFAGTAAASLIVLVAIGVGVKATDAMIESHIGVEHTGQISQIFLDDVMFSVPDAELMAADAPEELKKHISSSRDKCLTMGEIWDAYWNCYGRGETGRSYSPIAYQDELRSLWLHEVAPHPLRYIEYRSAVYSHYFFTSRLEYWEAASDKDAVKEGIPSGSVKADYIFGPYVEGFARDTFPMLFKPWFWALLAVLLLGLGVRVRSHDRARGSERVATSAPARVFWPEVTMLAASALCYIFGYFPIVPANHFRYTYWPAVAVTVGLVLVLAMWRSARRSHSVAHRIQRVRNLAD</sequence>
<name>A0A2H1J7E9_BREAU</name>
<feature type="transmembrane region" description="Helical" evidence="1">
    <location>
        <begin position="119"/>
        <end position="137"/>
    </location>
</feature>
<feature type="transmembrane region" description="Helical" evidence="1">
    <location>
        <begin position="500"/>
        <end position="517"/>
    </location>
</feature>
<keyword evidence="1" id="KW-1133">Transmembrane helix</keyword>
<dbReference type="EMBL" id="FXZG01000009">
    <property type="protein sequence ID" value="SMX83112.1"/>
    <property type="molecule type" value="Genomic_DNA"/>
</dbReference>
<feature type="transmembrane region" description="Helical" evidence="1">
    <location>
        <begin position="432"/>
        <end position="448"/>
    </location>
</feature>
<reference evidence="3" key="1">
    <citation type="submission" date="2017-03" db="EMBL/GenBank/DDBJ databases">
        <authorList>
            <person name="Monnet C."/>
        </authorList>
    </citation>
    <scope>NUCLEOTIDE SEQUENCE [LARGE SCALE GENOMIC DNA]</scope>
    <source>
        <strain evidence="3">CNRZ 920</strain>
    </source>
</reference>
<feature type="transmembrane region" description="Helical" evidence="1">
    <location>
        <begin position="191"/>
        <end position="212"/>
    </location>
</feature>
<keyword evidence="1" id="KW-0812">Transmembrane</keyword>
<dbReference type="RefSeq" id="WP_101639098.1">
    <property type="nucleotide sequence ID" value="NZ_FXZG01000009.1"/>
</dbReference>
<evidence type="ECO:0008006" key="4">
    <source>
        <dbReference type="Google" id="ProtNLM"/>
    </source>
</evidence>
<proteinExistence type="predicted"/>
<feature type="transmembrane region" description="Helical" evidence="1">
    <location>
        <begin position="143"/>
        <end position="162"/>
    </location>
</feature>
<feature type="transmembrane region" description="Helical" evidence="1">
    <location>
        <begin position="92"/>
        <end position="112"/>
    </location>
</feature>